<keyword evidence="5" id="KW-1185">Reference proteome</keyword>
<feature type="region of interest" description="Disordered" evidence="1">
    <location>
        <begin position="1"/>
        <end position="24"/>
    </location>
</feature>
<feature type="domain" description="URB1 N-terminal" evidence="2">
    <location>
        <begin position="96"/>
        <end position="387"/>
    </location>
</feature>
<sequence>MTEMESANCTTKRKSEESDLQHSKKVKNFSPNAFRKQLLTNQKLSALQNFLQQMKESSAEDCALEYLQKHGNIHEILHCMEEDSTLPPVLVFEIVDRLLLKITSCKLDCKEQSYESCRYLLKNFITVINKMLGLTSSTKERIVILNLLTTMTTFSSSLSKDILMHANFNLTNLELLTKNTLDNKTVRKHYILFLTALLIDIEYPTLALLLDKKGMLTSIIPGLQYDDTDTVCFILTAMKNNILENQYVSKTVKMKTFNTIVVKNIVNLYNWKGPTSLKSSKKEVNISMQVDEIQKAKVSECVHDFLLVLCTSHKYGVIFRDPLVGLGKKTQNALVYTVLESMDSPWAHSYASELVIKICSSCPDLTKYVWNNLKESLQPRNSAKWFTLVSFVKKLIVELQPNVLEPYIKSLNFHQFSQLLTILIAPLPVLKVVILENDTYDFQIVRYNVMLLILTILKSLQCFLVAYKKWSDEEQFIKLKLHLLNYIEKNFPMGHVLLKNWEKQDELEQATGFNSINYLIVVFDIFEYYMDLCPVHLESLRFSHSDLKTLLETMNSFSVDMDHEKDVLQVKIIDLFLDANPTLFSLHSESFNFFLSFLIRTSYENVQNNNCNSIPVLKKFLKNTRVFDYGTEREISVWVNGIFTLKSLNENISVFLVEAMKSTHSQLLKFMTKMTEVYQHVEEQYKESEYNSCVFKPLHLSPMIMGMLEYLKIIHPEKCVVSYLYFVIPNLAFLQGDSTIFKKFFDDSSVSNSLLKQYLQLLLSEEPMIETPEILKIPKKLKIFDDFNWSLSHNNIQHFLDEKISNFSMYPDMRFDLVQMGIFNLSKLLNVGDSKQTDYSNNLIVYIKFLLNETCFPANIILEFHPFVKHFSILDVNEKGQYNCCTIFILNFIEHYLIKNKLSRRDVFIFSMKVKNMIFTILESPKKYKDLQVIDILSKFEMSDEDYFSILSRVCGYISDKPRKCNYIIFYDILVFILEQYLKAAVPETSSVKFSEEMCENLFNYYIFLNETTEINTAKLVDAFLSFILSFPKFINKVNEKLLNSILSKKEYNKAHANFIVHILKIRTDLIHCIGEKLDDIIAVKGILYSILQMFSENFMNFSDDDKILVTHIFEQVFIKCKESIHKMLRKPQKASQHIENNYKGMIFLIESNFQCDIFQEYVSRVQKFEVTKVFHTNILYTIFKKFCESKLDSKIASNMVVTFVHLLLNILKKVHTIDENTNENINKVTDCFIALLNDIKRNNENVDSNMFKNDSFKILIKLALKYGVSENEKLLQILNDFVILIGTNFEEEHVKLIVQLLITHSEFLNVILSENHKCKLGIMSLMMVMCTRWPNIMERSHVPLLLSAYQGTLTDTDKIILALLKMYESLRHQTSFDEFKPYLWGNSGANHYSVRSDIEKALFRQPKMGDVLNILREDIVLSTIKNYNLYHSKNCLETLKQHEIYDLEFFLPLFDHLLAPENVVQTYHFTRSGALSMSIIGLSSKNQKIRATACHVLSRFYSHVEARQTGKDNLLWIRLIQVIGEGVSVTDDMIFNNFASIFLARTALILTQTSHVMYVPLSQYLAAKPVLNFSSIPELYTFLHSSDVNYKDHRNFIFEILSDGLICENDYKIFFHSMALKLFTELYSSCTCDMGAKLLILDILLSVCRLPIGVKFICSHSAIIEYLVMDIAEIMKDSSSNKYVSLICKLIQIFHRLFSHVDNDFAWGKLLLSIVQEKILNSDMVYSLPNSIRQLLKQIGNS</sequence>
<dbReference type="PANTHER" id="PTHR13500:SF0">
    <property type="entry name" value="NUCLEOLAR PRE-RIBOSOMAL-ASSOCIATED PROTEIN 1"/>
    <property type="match status" value="1"/>
</dbReference>
<feature type="compositionally biased region" description="Polar residues" evidence="1">
    <location>
        <begin position="1"/>
        <end position="10"/>
    </location>
</feature>
<dbReference type="GO" id="GO:0000466">
    <property type="term" value="P:maturation of 5.8S rRNA from tricistronic rRNA transcript (SSU-rRNA, 5.8S rRNA, LSU-rRNA)"/>
    <property type="evidence" value="ECO:0007669"/>
    <property type="project" value="TreeGrafter"/>
</dbReference>
<proteinExistence type="predicted"/>
<evidence type="ECO:0000259" key="3">
    <source>
        <dbReference type="Pfam" id="PF16201"/>
    </source>
</evidence>
<dbReference type="GO" id="GO:0000463">
    <property type="term" value="P:maturation of LSU-rRNA from tricistronic rRNA transcript (SSU-rRNA, 5.8S rRNA, LSU-rRNA)"/>
    <property type="evidence" value="ECO:0007669"/>
    <property type="project" value="TreeGrafter"/>
</dbReference>
<evidence type="ECO:0000259" key="2">
    <source>
        <dbReference type="Pfam" id="PF11707"/>
    </source>
</evidence>
<dbReference type="PANTHER" id="PTHR13500">
    <property type="entry name" value="NUCLEOLAR PRERIBOSOMAL-ASSOCIATED PROTEIN 1"/>
    <property type="match status" value="1"/>
</dbReference>
<dbReference type="InterPro" id="IPR021714">
    <property type="entry name" value="URB1_N"/>
</dbReference>
<feature type="domain" description="URB1 C-terminal" evidence="3">
    <location>
        <begin position="1476"/>
        <end position="1665"/>
    </location>
</feature>
<dbReference type="Pfam" id="PF16201">
    <property type="entry name" value="NopRA1"/>
    <property type="match status" value="1"/>
</dbReference>
<dbReference type="InterPro" id="IPR032436">
    <property type="entry name" value="URB1_C"/>
</dbReference>
<reference evidence="4 5" key="1">
    <citation type="submission" date="2023-03" db="EMBL/GenBank/DDBJ databases">
        <title>Genome insight into feeding habits of ladybird beetles.</title>
        <authorList>
            <person name="Li H.-S."/>
            <person name="Huang Y.-H."/>
            <person name="Pang H."/>
        </authorList>
    </citation>
    <scope>NUCLEOTIDE SEQUENCE [LARGE SCALE GENOMIC DNA]</scope>
    <source>
        <strain evidence="4">SYSU_2023b</strain>
        <tissue evidence="4">Whole body</tissue>
    </source>
</reference>
<accession>A0AAW1TZP0</accession>
<protein>
    <recommendedName>
        <fullName evidence="6">Nucleolar pre-ribosomal-associated protein 1</fullName>
    </recommendedName>
</protein>
<evidence type="ECO:0008006" key="6">
    <source>
        <dbReference type="Google" id="ProtNLM"/>
    </source>
</evidence>
<comment type="caution">
    <text evidence="4">The sequence shown here is derived from an EMBL/GenBank/DDBJ whole genome shotgun (WGS) entry which is preliminary data.</text>
</comment>
<evidence type="ECO:0000256" key="1">
    <source>
        <dbReference type="SAM" id="MobiDB-lite"/>
    </source>
</evidence>
<dbReference type="InterPro" id="IPR039844">
    <property type="entry name" value="URB1"/>
</dbReference>
<dbReference type="EMBL" id="JARQZJ010000039">
    <property type="protein sequence ID" value="KAK9877017.1"/>
    <property type="molecule type" value="Genomic_DNA"/>
</dbReference>
<dbReference type="GO" id="GO:0005730">
    <property type="term" value="C:nucleolus"/>
    <property type="evidence" value="ECO:0007669"/>
    <property type="project" value="TreeGrafter"/>
</dbReference>
<evidence type="ECO:0000313" key="4">
    <source>
        <dbReference type="EMBL" id="KAK9877017.1"/>
    </source>
</evidence>
<dbReference type="Proteomes" id="UP001431783">
    <property type="component" value="Unassembled WGS sequence"/>
</dbReference>
<dbReference type="Pfam" id="PF11707">
    <property type="entry name" value="Npa1"/>
    <property type="match status" value="1"/>
</dbReference>
<evidence type="ECO:0000313" key="5">
    <source>
        <dbReference type="Proteomes" id="UP001431783"/>
    </source>
</evidence>
<feature type="compositionally biased region" description="Basic and acidic residues" evidence="1">
    <location>
        <begin position="13"/>
        <end position="22"/>
    </location>
</feature>
<organism evidence="4 5">
    <name type="scientific">Henosepilachna vigintioctopunctata</name>
    <dbReference type="NCBI Taxonomy" id="420089"/>
    <lineage>
        <taxon>Eukaryota</taxon>
        <taxon>Metazoa</taxon>
        <taxon>Ecdysozoa</taxon>
        <taxon>Arthropoda</taxon>
        <taxon>Hexapoda</taxon>
        <taxon>Insecta</taxon>
        <taxon>Pterygota</taxon>
        <taxon>Neoptera</taxon>
        <taxon>Endopterygota</taxon>
        <taxon>Coleoptera</taxon>
        <taxon>Polyphaga</taxon>
        <taxon>Cucujiformia</taxon>
        <taxon>Coccinelloidea</taxon>
        <taxon>Coccinellidae</taxon>
        <taxon>Epilachninae</taxon>
        <taxon>Epilachnini</taxon>
        <taxon>Henosepilachna</taxon>
    </lineage>
</organism>
<gene>
    <name evidence="4" type="ORF">WA026_016044</name>
</gene>
<name>A0AAW1TZP0_9CUCU</name>